<dbReference type="PROSITE" id="PS51471">
    <property type="entry name" value="FE2OG_OXY"/>
    <property type="match status" value="1"/>
</dbReference>
<evidence type="ECO:0000256" key="8">
    <source>
        <dbReference type="ARBA" id="ARBA00050106"/>
    </source>
</evidence>
<evidence type="ECO:0000259" key="16">
    <source>
        <dbReference type="PROSITE" id="PS51471"/>
    </source>
</evidence>
<dbReference type="AlphaFoldDB" id="A0A1V2H1X5"/>
<reference evidence="17 18" key="1">
    <citation type="submission" date="2016-10" db="EMBL/GenBank/DDBJ databases">
        <title>Draft Genome sequence of Roseomonas sp. strain M3.</title>
        <authorList>
            <person name="Subhash Y."/>
            <person name="Lee S."/>
        </authorList>
    </citation>
    <scope>NUCLEOTIDE SEQUENCE [LARGE SCALE GENOMIC DNA]</scope>
    <source>
        <strain evidence="17 18">M3</strain>
    </source>
</reference>
<dbReference type="OrthoDB" id="9796932at2"/>
<dbReference type="FunFam" id="2.60.120.590:FF:000005">
    <property type="entry name" value="Alpha-ketoglutarate-dependent dioxygenase AlkB"/>
    <property type="match status" value="1"/>
</dbReference>
<evidence type="ECO:0000256" key="15">
    <source>
        <dbReference type="PIRSR" id="PIRSR604574-2"/>
    </source>
</evidence>
<dbReference type="Gene3D" id="2.60.120.590">
    <property type="entry name" value="Alpha-ketoglutarate-dependent dioxygenase AlkB-like"/>
    <property type="match status" value="1"/>
</dbReference>
<evidence type="ECO:0000256" key="6">
    <source>
        <dbReference type="ARBA" id="ARBA00023004"/>
    </source>
</evidence>
<evidence type="ECO:0000256" key="5">
    <source>
        <dbReference type="ARBA" id="ARBA00023002"/>
    </source>
</evidence>
<dbReference type="EC" id="1.14.11.33" evidence="10"/>
<dbReference type="EMBL" id="MLCO01000178">
    <property type="protein sequence ID" value="ONG50880.1"/>
    <property type="molecule type" value="Genomic_DNA"/>
</dbReference>
<evidence type="ECO:0000256" key="12">
    <source>
        <dbReference type="ARBA" id="ARBA00080712"/>
    </source>
</evidence>
<evidence type="ECO:0000256" key="2">
    <source>
        <dbReference type="ARBA" id="ARBA00022723"/>
    </source>
</evidence>
<keyword evidence="18" id="KW-1185">Reference proteome</keyword>
<evidence type="ECO:0000256" key="11">
    <source>
        <dbReference type="ARBA" id="ARBA00072243"/>
    </source>
</evidence>
<feature type="domain" description="Fe2OG dioxygenase" evidence="16">
    <location>
        <begin position="115"/>
        <end position="215"/>
    </location>
</feature>
<dbReference type="InterPro" id="IPR037151">
    <property type="entry name" value="AlkB-like_sf"/>
</dbReference>
<dbReference type="GO" id="GO:0008198">
    <property type="term" value="F:ferrous iron binding"/>
    <property type="evidence" value="ECO:0007669"/>
    <property type="project" value="TreeGrafter"/>
</dbReference>
<dbReference type="Proteomes" id="UP000188879">
    <property type="component" value="Unassembled WGS sequence"/>
</dbReference>
<evidence type="ECO:0000313" key="17">
    <source>
        <dbReference type="EMBL" id="ONG50880.1"/>
    </source>
</evidence>
<feature type="binding site" evidence="14">
    <location>
        <position position="71"/>
    </location>
    <ligand>
        <name>substrate</name>
    </ligand>
</feature>
<gene>
    <name evidence="17" type="ORF">BKE38_17210</name>
</gene>
<keyword evidence="2 15" id="KW-0479">Metal-binding</keyword>
<evidence type="ECO:0000256" key="4">
    <source>
        <dbReference type="ARBA" id="ARBA00022964"/>
    </source>
</evidence>
<evidence type="ECO:0000256" key="14">
    <source>
        <dbReference type="PIRSR" id="PIRSR604574-1"/>
    </source>
</evidence>
<dbReference type="InterPro" id="IPR004574">
    <property type="entry name" value="Alkb"/>
</dbReference>
<evidence type="ECO:0000256" key="13">
    <source>
        <dbReference type="ARBA" id="ARBA00082512"/>
    </source>
</evidence>
<dbReference type="NCBIfam" id="NF011930">
    <property type="entry name" value="PRK15401.1"/>
    <property type="match status" value="1"/>
</dbReference>
<feature type="binding site" evidence="14">
    <location>
        <position position="137"/>
    </location>
    <ligand>
        <name>substrate</name>
    </ligand>
</feature>
<feature type="binding site" evidence="15">
    <location>
        <position position="189"/>
    </location>
    <ligand>
        <name>Fe cation</name>
        <dbReference type="ChEBI" id="CHEBI:24875"/>
        <note>catalytic</note>
    </ligand>
</feature>
<dbReference type="GO" id="GO:0035515">
    <property type="term" value="F:oxidative RNA demethylase activity"/>
    <property type="evidence" value="ECO:0007669"/>
    <property type="project" value="TreeGrafter"/>
</dbReference>
<feature type="binding site" evidence="14">
    <location>
        <position position="163"/>
    </location>
    <ligand>
        <name>substrate</name>
    </ligand>
</feature>
<feature type="binding site" evidence="14">
    <location>
        <begin position="78"/>
        <end position="80"/>
    </location>
    <ligand>
        <name>substrate</name>
    </ligand>
</feature>
<dbReference type="GO" id="GO:0006281">
    <property type="term" value="P:DNA repair"/>
    <property type="evidence" value="ECO:0007669"/>
    <property type="project" value="UniProtKB-KW"/>
</dbReference>
<organism evidence="17 18">
    <name type="scientific">Teichococcus deserti</name>
    <dbReference type="NCBI Taxonomy" id="1817963"/>
    <lineage>
        <taxon>Bacteria</taxon>
        <taxon>Pseudomonadati</taxon>
        <taxon>Pseudomonadota</taxon>
        <taxon>Alphaproteobacteria</taxon>
        <taxon>Acetobacterales</taxon>
        <taxon>Roseomonadaceae</taxon>
        <taxon>Roseomonas</taxon>
    </lineage>
</organism>
<comment type="function">
    <text evidence="9">Dioxygenase that repairs alkylated DNA and RNA containing 3-methylcytosine or 1-methyladenine by oxidative demethylation. Has highest activity towards 3-methylcytosine. Has lower activity towards alkylated DNA containing ethenoadenine, and no detectable activity towards 1-methylguanine or 3-methylthymine. Accepts double-stranded and single-stranded substrates. Requires molecular oxygen, alpha-ketoglutarate and iron. Provides extensive resistance to alkylating agents such as MMS and DMS (SN2 agents), but not to MMNG and MNU (SN1 agents).</text>
</comment>
<dbReference type="PANTHER" id="PTHR16557:SF2">
    <property type="entry name" value="NUCLEIC ACID DIOXYGENASE ALKBH1"/>
    <property type="match status" value="1"/>
</dbReference>
<keyword evidence="4 17" id="KW-0223">Dioxygenase</keyword>
<protein>
    <recommendedName>
        <fullName evidence="11">Alpha-ketoglutarate-dependent dioxygenase AlkB</fullName>
        <ecNumber evidence="10">1.14.11.33</ecNumber>
    </recommendedName>
    <alternativeName>
        <fullName evidence="12">Alkylated DNA repair protein AlkB</fullName>
    </alternativeName>
    <alternativeName>
        <fullName evidence="13">DNA oxidative demethylase AlkB</fullName>
    </alternativeName>
</protein>
<dbReference type="GO" id="GO:0035513">
    <property type="term" value="P:oxidative RNA demethylation"/>
    <property type="evidence" value="ECO:0007669"/>
    <property type="project" value="TreeGrafter"/>
</dbReference>
<comment type="similarity">
    <text evidence="1">Belongs to the alkB family.</text>
</comment>
<evidence type="ECO:0000256" key="7">
    <source>
        <dbReference type="ARBA" id="ARBA00023204"/>
    </source>
</evidence>
<evidence type="ECO:0000256" key="9">
    <source>
        <dbReference type="ARBA" id="ARBA00055649"/>
    </source>
</evidence>
<comment type="catalytic activity">
    <reaction evidence="8">
        <text>a methylated nucleobase within DNA + 2-oxoglutarate + O2 = a nucleobase within DNA + formaldehyde + succinate + CO2</text>
        <dbReference type="Rhea" id="RHEA:30299"/>
        <dbReference type="Rhea" id="RHEA-COMP:12192"/>
        <dbReference type="Rhea" id="RHEA-COMP:12193"/>
        <dbReference type="ChEBI" id="CHEBI:15379"/>
        <dbReference type="ChEBI" id="CHEBI:16526"/>
        <dbReference type="ChEBI" id="CHEBI:16810"/>
        <dbReference type="ChEBI" id="CHEBI:16842"/>
        <dbReference type="ChEBI" id="CHEBI:30031"/>
        <dbReference type="ChEBI" id="CHEBI:32875"/>
        <dbReference type="ChEBI" id="CHEBI:64428"/>
        <dbReference type="EC" id="1.14.11.33"/>
    </reaction>
</comment>
<comment type="caution">
    <text evidence="17">The sequence shown here is derived from an EMBL/GenBank/DDBJ whole genome shotgun (WGS) entry which is preliminary data.</text>
</comment>
<accession>A0A1V2H1X5</accession>
<evidence type="ECO:0000313" key="18">
    <source>
        <dbReference type="Proteomes" id="UP000188879"/>
    </source>
</evidence>
<feature type="binding site" evidence="14">
    <location>
        <begin position="122"/>
        <end position="124"/>
    </location>
    <ligand>
        <name>2-oxoglutarate</name>
        <dbReference type="ChEBI" id="CHEBI:16810"/>
    </ligand>
</feature>
<comment type="cofactor">
    <cofactor evidence="15">
        <name>Fe(2+)</name>
        <dbReference type="ChEBI" id="CHEBI:29033"/>
    </cofactor>
    <text evidence="15">Binds 1 Fe(2+) ion per subunit.</text>
</comment>
<evidence type="ECO:0000256" key="10">
    <source>
        <dbReference type="ARBA" id="ARBA00066725"/>
    </source>
</evidence>
<sequence>MAQPDLFAPPSPARDILSPGALLLRGFALDAAPDLLAGIAAIEAQAPFRHMVTPGGFTMSVAMTSCGALGWVTDRRGYRYAPHDPDTGAPWPAMPEAFRALAERAAAEAGFPGFAPDTCLINRYIPGAKLALHQDKDERDTGAPIVSVSLGLPATFQWGGLQRGDTVRRLALEHGDVLAWGGPSRLFHHGILALKPGHHPATGATRLNLTFRRAG</sequence>
<keyword evidence="6 15" id="KW-0408">Iron</keyword>
<dbReference type="PANTHER" id="PTHR16557">
    <property type="entry name" value="ALKYLATED DNA REPAIR PROTEIN ALKB-RELATED"/>
    <property type="match status" value="1"/>
</dbReference>
<keyword evidence="7" id="KW-0234">DNA repair</keyword>
<feature type="binding site" evidence="14">
    <location>
        <begin position="206"/>
        <end position="212"/>
    </location>
    <ligand>
        <name>2-oxoglutarate</name>
        <dbReference type="ChEBI" id="CHEBI:16810"/>
    </ligand>
</feature>
<keyword evidence="3" id="KW-0227">DNA damage</keyword>
<name>A0A1V2H1X5_9PROT</name>
<proteinExistence type="inferred from homology"/>
<dbReference type="InterPro" id="IPR005123">
    <property type="entry name" value="Oxoglu/Fe-dep_dioxygenase_dom"/>
</dbReference>
<dbReference type="GO" id="GO:0005737">
    <property type="term" value="C:cytoplasm"/>
    <property type="evidence" value="ECO:0007669"/>
    <property type="project" value="TreeGrafter"/>
</dbReference>
<keyword evidence="5" id="KW-0560">Oxidoreductase</keyword>
<evidence type="ECO:0000256" key="1">
    <source>
        <dbReference type="ARBA" id="ARBA00007879"/>
    </source>
</evidence>
<evidence type="ECO:0000256" key="3">
    <source>
        <dbReference type="ARBA" id="ARBA00022763"/>
    </source>
</evidence>
<feature type="binding site" evidence="15">
    <location>
        <position position="135"/>
    </location>
    <ligand>
        <name>Fe cation</name>
        <dbReference type="ChEBI" id="CHEBI:24875"/>
        <note>catalytic</note>
    </ligand>
</feature>
<dbReference type="Pfam" id="PF13532">
    <property type="entry name" value="2OG-FeII_Oxy_2"/>
    <property type="match status" value="1"/>
</dbReference>
<dbReference type="SUPFAM" id="SSF51197">
    <property type="entry name" value="Clavaminate synthase-like"/>
    <property type="match status" value="1"/>
</dbReference>
<dbReference type="RefSeq" id="WP_076958554.1">
    <property type="nucleotide sequence ID" value="NZ_MLCO01000178.1"/>
</dbReference>
<dbReference type="InterPro" id="IPR027450">
    <property type="entry name" value="AlkB-like"/>
</dbReference>
<feature type="binding site" evidence="15">
    <location>
        <position position="133"/>
    </location>
    <ligand>
        <name>Fe cation</name>
        <dbReference type="ChEBI" id="CHEBI:24875"/>
        <note>catalytic</note>
    </ligand>
</feature>
<dbReference type="GO" id="GO:0035516">
    <property type="term" value="F:broad specificity oxidative DNA demethylase activity"/>
    <property type="evidence" value="ECO:0007669"/>
    <property type="project" value="UniProtKB-EC"/>
</dbReference>